<name>A0A644UW80_9ZZZZ</name>
<evidence type="ECO:0000256" key="1">
    <source>
        <dbReference type="SAM" id="Phobius"/>
    </source>
</evidence>
<dbReference type="AlphaFoldDB" id="A0A644UW80"/>
<keyword evidence="1" id="KW-0472">Membrane</keyword>
<gene>
    <name evidence="2" type="ORF">SDC9_29220</name>
</gene>
<evidence type="ECO:0000313" key="2">
    <source>
        <dbReference type="EMBL" id="MPL83270.1"/>
    </source>
</evidence>
<sequence length="104" mass="11907">MNVRDIIPEILLILLMAVSAIVVVSRLWQDAIISVGILLLILAFGGLILQVLVRLRRLEEQAIQRERMLRSNLEDLGRQLIAKQDLTSQTVIEAVESIKMRMYR</sequence>
<comment type="caution">
    <text evidence="2">The sequence shown here is derived from an EMBL/GenBank/DDBJ whole genome shotgun (WGS) entry which is preliminary data.</text>
</comment>
<proteinExistence type="predicted"/>
<organism evidence="2">
    <name type="scientific">bioreactor metagenome</name>
    <dbReference type="NCBI Taxonomy" id="1076179"/>
    <lineage>
        <taxon>unclassified sequences</taxon>
        <taxon>metagenomes</taxon>
        <taxon>ecological metagenomes</taxon>
    </lineage>
</organism>
<feature type="transmembrane region" description="Helical" evidence="1">
    <location>
        <begin position="7"/>
        <end position="25"/>
    </location>
</feature>
<dbReference type="EMBL" id="VSSQ01000174">
    <property type="protein sequence ID" value="MPL83270.1"/>
    <property type="molecule type" value="Genomic_DNA"/>
</dbReference>
<accession>A0A644UW80</accession>
<keyword evidence="1" id="KW-0812">Transmembrane</keyword>
<keyword evidence="1" id="KW-1133">Transmembrane helix</keyword>
<reference evidence="2" key="1">
    <citation type="submission" date="2019-08" db="EMBL/GenBank/DDBJ databases">
        <authorList>
            <person name="Kucharzyk K."/>
            <person name="Murdoch R.W."/>
            <person name="Higgins S."/>
            <person name="Loffler F."/>
        </authorList>
    </citation>
    <scope>NUCLEOTIDE SEQUENCE</scope>
</reference>
<protein>
    <submittedName>
        <fullName evidence="2">Uncharacterized protein</fullName>
    </submittedName>
</protein>
<feature type="transmembrane region" description="Helical" evidence="1">
    <location>
        <begin position="31"/>
        <end position="53"/>
    </location>
</feature>